<name>A0ABN8YNL5_RANTA</name>
<gene>
    <name evidence="2" type="ORF">MRATA1EN1_LOCUS11139</name>
</gene>
<dbReference type="Proteomes" id="UP001176941">
    <property type="component" value="Chromosome 20"/>
</dbReference>
<protein>
    <submittedName>
        <fullName evidence="2">Uncharacterized protein</fullName>
    </submittedName>
</protein>
<evidence type="ECO:0000313" key="2">
    <source>
        <dbReference type="EMBL" id="CAI9162177.1"/>
    </source>
</evidence>
<feature type="compositionally biased region" description="Basic and acidic residues" evidence="1">
    <location>
        <begin position="78"/>
        <end position="88"/>
    </location>
</feature>
<keyword evidence="3" id="KW-1185">Reference proteome</keyword>
<evidence type="ECO:0000313" key="3">
    <source>
        <dbReference type="Proteomes" id="UP001176941"/>
    </source>
</evidence>
<organism evidence="2 3">
    <name type="scientific">Rangifer tarandus platyrhynchus</name>
    <name type="common">Svalbard reindeer</name>
    <dbReference type="NCBI Taxonomy" id="3082113"/>
    <lineage>
        <taxon>Eukaryota</taxon>
        <taxon>Metazoa</taxon>
        <taxon>Chordata</taxon>
        <taxon>Craniata</taxon>
        <taxon>Vertebrata</taxon>
        <taxon>Euteleostomi</taxon>
        <taxon>Mammalia</taxon>
        <taxon>Eutheria</taxon>
        <taxon>Laurasiatheria</taxon>
        <taxon>Artiodactyla</taxon>
        <taxon>Ruminantia</taxon>
        <taxon>Pecora</taxon>
        <taxon>Cervidae</taxon>
        <taxon>Odocoileinae</taxon>
        <taxon>Rangifer</taxon>
    </lineage>
</organism>
<feature type="region of interest" description="Disordered" evidence="1">
    <location>
        <begin position="67"/>
        <end position="88"/>
    </location>
</feature>
<sequence length="88" mass="9697">MGGLALRVPSCNAGRRVEPAHPPCGRSAHLGAGFQSAPDVSPGAWARRGLWSGRWWRVARRECGARNRGRRSAVHTAFHADERRKNTK</sequence>
<proteinExistence type="predicted"/>
<accession>A0ABN8YNL5</accession>
<evidence type="ECO:0000256" key="1">
    <source>
        <dbReference type="SAM" id="MobiDB-lite"/>
    </source>
</evidence>
<dbReference type="EMBL" id="OX459956">
    <property type="protein sequence ID" value="CAI9162177.1"/>
    <property type="molecule type" value="Genomic_DNA"/>
</dbReference>
<reference evidence="2" key="1">
    <citation type="submission" date="2023-04" db="EMBL/GenBank/DDBJ databases">
        <authorList>
            <consortium name="ELIXIR-Norway"/>
        </authorList>
    </citation>
    <scope>NUCLEOTIDE SEQUENCE [LARGE SCALE GENOMIC DNA]</scope>
</reference>